<dbReference type="InterPro" id="IPR011659">
    <property type="entry name" value="WD40"/>
</dbReference>
<evidence type="ECO:0000256" key="5">
    <source>
        <dbReference type="SAM" id="SignalP"/>
    </source>
</evidence>
<evidence type="ECO:0000259" key="6">
    <source>
        <dbReference type="PROSITE" id="PS51123"/>
    </source>
</evidence>
<dbReference type="PRINTS" id="PR01021">
    <property type="entry name" value="OMPADOMAIN"/>
</dbReference>
<evidence type="ECO:0000313" key="7">
    <source>
        <dbReference type="EMBL" id="MFD0997835.1"/>
    </source>
</evidence>
<evidence type="ECO:0000256" key="1">
    <source>
        <dbReference type="ARBA" id="ARBA00004442"/>
    </source>
</evidence>
<comment type="subcellular location">
    <subcellularLocation>
        <location evidence="1">Cell outer membrane</location>
    </subcellularLocation>
</comment>
<dbReference type="InterPro" id="IPR006665">
    <property type="entry name" value="OmpA-like"/>
</dbReference>
<evidence type="ECO:0000313" key="8">
    <source>
        <dbReference type="Proteomes" id="UP001597112"/>
    </source>
</evidence>
<dbReference type="Proteomes" id="UP001597112">
    <property type="component" value="Unassembled WGS sequence"/>
</dbReference>
<dbReference type="CDD" id="cd07185">
    <property type="entry name" value="OmpA_C-like"/>
    <property type="match status" value="1"/>
</dbReference>
<dbReference type="Gene3D" id="3.30.1330.60">
    <property type="entry name" value="OmpA-like domain"/>
    <property type="match status" value="1"/>
</dbReference>
<keyword evidence="3" id="KW-0998">Cell outer membrane</keyword>
<dbReference type="InterPro" id="IPR050330">
    <property type="entry name" value="Bact_OuterMem_StrucFunc"/>
</dbReference>
<dbReference type="PANTHER" id="PTHR30329">
    <property type="entry name" value="STATOR ELEMENT OF FLAGELLAR MOTOR COMPLEX"/>
    <property type="match status" value="1"/>
</dbReference>
<proteinExistence type="predicted"/>
<feature type="signal peptide" evidence="5">
    <location>
        <begin position="1"/>
        <end position="23"/>
    </location>
</feature>
<organism evidence="7 8">
    <name type="scientific">Ohtaekwangia kribbensis</name>
    <dbReference type="NCBI Taxonomy" id="688913"/>
    <lineage>
        <taxon>Bacteria</taxon>
        <taxon>Pseudomonadati</taxon>
        <taxon>Bacteroidota</taxon>
        <taxon>Cytophagia</taxon>
        <taxon>Cytophagales</taxon>
        <taxon>Fulvivirgaceae</taxon>
        <taxon>Ohtaekwangia</taxon>
    </lineage>
</organism>
<dbReference type="Pfam" id="PF07676">
    <property type="entry name" value="PD40"/>
    <property type="match status" value="2"/>
</dbReference>
<keyword evidence="8" id="KW-1185">Reference proteome</keyword>
<dbReference type="InterPro" id="IPR036737">
    <property type="entry name" value="OmpA-like_sf"/>
</dbReference>
<feature type="chain" id="PRO_5045339499" evidence="5">
    <location>
        <begin position="24"/>
        <end position="531"/>
    </location>
</feature>
<dbReference type="EMBL" id="JBHTKA010000001">
    <property type="protein sequence ID" value="MFD0997835.1"/>
    <property type="molecule type" value="Genomic_DNA"/>
</dbReference>
<dbReference type="InterPro" id="IPR006664">
    <property type="entry name" value="OMP_bac"/>
</dbReference>
<dbReference type="PANTHER" id="PTHR30329:SF21">
    <property type="entry name" value="LIPOPROTEIN YIAD-RELATED"/>
    <property type="match status" value="1"/>
</dbReference>
<gene>
    <name evidence="7" type="ORF">ACFQ21_00905</name>
</gene>
<sequence length="531" mass="58735">MRLFSSVLLLLLTFMSIGQPMVADSTGTFDLLNSPYDELDPIISPDGRTLYVTIANHPNNVGGKKDPGDIWYSVLNENNQWSAPIHAGPHLNNRGFNGVAGFSDNGNNLFLLSHYDAAGQARTQGIAVARRSGSDWSAPENIAIPYFQNKSESLSGYILPDESAFVFSAETYGTRGVEDLYITLKDSNGKWSEPRNLGSVINTQFQELSPSLSDDGRTLYFSSNGRKGFGSFDIYSSSRLDDTWLNWSEPKNLGPDINTEGRDLYYHDYSSQEFSLFTSTKNSDGYGDVKMHKRSDQPPAPKDTTNVVAAVKTTTTPPVTTPAIPDNRVRIYGKVLNAKTNEFIQAKITFNAPTPGQQRKDATAGVEAGYSLVVPAVSEYVVKIEAAGYVSSLEKLDIKTYEMKELEMNFKLQPVEVGTTVNLKNVLFEQGKTNLLPQSYDELDMVISFLKSNPNVKIELAGHTDNRGIPAQNVKLSQARVDKVKEYLTEKGVDKKRISGKGYGGAMPIANNDNEETRQLNRRVEFIIKKL</sequence>
<dbReference type="PROSITE" id="PS51123">
    <property type="entry name" value="OMPA_2"/>
    <property type="match status" value="1"/>
</dbReference>
<evidence type="ECO:0000256" key="2">
    <source>
        <dbReference type="ARBA" id="ARBA00023136"/>
    </source>
</evidence>
<evidence type="ECO:0000256" key="4">
    <source>
        <dbReference type="PROSITE-ProRule" id="PRU00473"/>
    </source>
</evidence>
<evidence type="ECO:0000256" key="3">
    <source>
        <dbReference type="ARBA" id="ARBA00023237"/>
    </source>
</evidence>
<feature type="domain" description="OmpA-like" evidence="6">
    <location>
        <begin position="415"/>
        <end position="531"/>
    </location>
</feature>
<dbReference type="SUPFAM" id="SSF103088">
    <property type="entry name" value="OmpA-like"/>
    <property type="match status" value="1"/>
</dbReference>
<dbReference type="SUPFAM" id="SSF82171">
    <property type="entry name" value="DPP6 N-terminal domain-like"/>
    <property type="match status" value="1"/>
</dbReference>
<comment type="caution">
    <text evidence="7">The sequence shown here is derived from an EMBL/GenBank/DDBJ whole genome shotgun (WGS) entry which is preliminary data.</text>
</comment>
<protein>
    <submittedName>
        <fullName evidence="7">OmpA family protein</fullName>
    </submittedName>
</protein>
<reference evidence="8" key="1">
    <citation type="journal article" date="2019" name="Int. J. Syst. Evol. Microbiol.">
        <title>The Global Catalogue of Microorganisms (GCM) 10K type strain sequencing project: providing services to taxonomists for standard genome sequencing and annotation.</title>
        <authorList>
            <consortium name="The Broad Institute Genomics Platform"/>
            <consortium name="The Broad Institute Genome Sequencing Center for Infectious Disease"/>
            <person name="Wu L."/>
            <person name="Ma J."/>
        </authorList>
    </citation>
    <scope>NUCLEOTIDE SEQUENCE [LARGE SCALE GENOMIC DNA]</scope>
    <source>
        <strain evidence="8">CCUG 58938</strain>
    </source>
</reference>
<name>A0ABW3JVY7_9BACT</name>
<keyword evidence="2 4" id="KW-0472">Membrane</keyword>
<dbReference type="Pfam" id="PF00691">
    <property type="entry name" value="OmpA"/>
    <property type="match status" value="1"/>
</dbReference>
<keyword evidence="5" id="KW-0732">Signal</keyword>
<accession>A0ABW3JVY7</accession>